<proteinExistence type="inferred from homology"/>
<dbReference type="Pfam" id="PF03401">
    <property type="entry name" value="TctC"/>
    <property type="match status" value="1"/>
</dbReference>
<keyword evidence="3" id="KW-0675">Receptor</keyword>
<protein>
    <submittedName>
        <fullName evidence="3">Tripartite-type tricarboxylate transporter, receptor component TctC</fullName>
    </submittedName>
</protein>
<dbReference type="InterPro" id="IPR005064">
    <property type="entry name" value="BUG"/>
</dbReference>
<feature type="chain" id="PRO_5013207114" evidence="2">
    <location>
        <begin position="27"/>
        <end position="336"/>
    </location>
</feature>
<feature type="signal peptide" evidence="2">
    <location>
        <begin position="1"/>
        <end position="26"/>
    </location>
</feature>
<evidence type="ECO:0000313" key="3">
    <source>
        <dbReference type="EMBL" id="SMC30241.1"/>
    </source>
</evidence>
<dbReference type="PANTHER" id="PTHR42928">
    <property type="entry name" value="TRICARBOXYLATE-BINDING PROTEIN"/>
    <property type="match status" value="1"/>
</dbReference>
<keyword evidence="4" id="KW-1185">Reference proteome</keyword>
<evidence type="ECO:0000256" key="1">
    <source>
        <dbReference type="ARBA" id="ARBA00006987"/>
    </source>
</evidence>
<sequence length="336" mass="36376">MMVNHTFSRSKLLIAMLLMAGHAAYAQSNATPNAQAIKDFPNRTIKVVVPYVAGGPMDFIGRYLDQKLQPALGQTMIVDNRPGAGGAIGTDIVAKSPADGYTILNTSSSHASLPVVSKSLPYDPVKDLQPITQIANSVGFIIAVRNDLPAKNLQEFIADAKANPNKYNFGSGGVGNVMQFAGEYFNTSAGIKTQHIPFKGVGQAITELMAGRIDFVLGPGTGLSTYIKAGKIKALAITAKKRWSELPDVPTADEAGLKDFAYIPFYGYWYPAGVPKEIVNKMRLEIVKVLEQPETKKAFFDQGFEVVGSTPEEFSKVIANEIELNKRLATNIKFTE</sequence>
<dbReference type="Gene3D" id="3.40.190.150">
    <property type="entry name" value="Bordetella uptake gene, domain 1"/>
    <property type="match status" value="1"/>
</dbReference>
<gene>
    <name evidence="3" type="ORF">SAMN06296008_101110</name>
</gene>
<dbReference type="InterPro" id="IPR042100">
    <property type="entry name" value="Bug_dom1"/>
</dbReference>
<dbReference type="CDD" id="cd13578">
    <property type="entry name" value="PBP2_Bug27"/>
    <property type="match status" value="1"/>
</dbReference>
<organism evidence="3 4">
    <name type="scientific">Polynucleobacter kasalickyi</name>
    <dbReference type="NCBI Taxonomy" id="1938817"/>
    <lineage>
        <taxon>Bacteria</taxon>
        <taxon>Pseudomonadati</taxon>
        <taxon>Pseudomonadota</taxon>
        <taxon>Betaproteobacteria</taxon>
        <taxon>Burkholderiales</taxon>
        <taxon>Burkholderiaceae</taxon>
        <taxon>Polynucleobacter</taxon>
    </lineage>
</organism>
<dbReference type="OrthoDB" id="8678477at2"/>
<name>A0A1W1Y350_9BURK</name>
<accession>A0A1W1Y350</accession>
<dbReference type="PANTHER" id="PTHR42928:SF5">
    <property type="entry name" value="BLR1237 PROTEIN"/>
    <property type="match status" value="1"/>
</dbReference>
<keyword evidence="2" id="KW-0732">Signal</keyword>
<dbReference type="AlphaFoldDB" id="A0A1W1Y350"/>
<dbReference type="Proteomes" id="UP000192708">
    <property type="component" value="Unassembled WGS sequence"/>
</dbReference>
<evidence type="ECO:0000313" key="4">
    <source>
        <dbReference type="Proteomes" id="UP000192708"/>
    </source>
</evidence>
<dbReference type="Gene3D" id="3.40.190.10">
    <property type="entry name" value="Periplasmic binding protein-like II"/>
    <property type="match status" value="1"/>
</dbReference>
<dbReference type="STRING" id="1938817.SAMN06296008_101110"/>
<dbReference type="RefSeq" id="WP_084281909.1">
    <property type="nucleotide sequence ID" value="NZ_FWXJ01000001.1"/>
</dbReference>
<dbReference type="PIRSF" id="PIRSF017082">
    <property type="entry name" value="YflP"/>
    <property type="match status" value="1"/>
</dbReference>
<dbReference type="EMBL" id="FWXJ01000001">
    <property type="protein sequence ID" value="SMC30241.1"/>
    <property type="molecule type" value="Genomic_DNA"/>
</dbReference>
<dbReference type="SUPFAM" id="SSF53850">
    <property type="entry name" value="Periplasmic binding protein-like II"/>
    <property type="match status" value="1"/>
</dbReference>
<comment type="similarity">
    <text evidence="1">Belongs to the UPF0065 (bug) family.</text>
</comment>
<reference evidence="3 4" key="1">
    <citation type="submission" date="2017-04" db="EMBL/GenBank/DDBJ databases">
        <authorList>
            <person name="Afonso C.L."/>
            <person name="Miller P.J."/>
            <person name="Scott M.A."/>
            <person name="Spackman E."/>
            <person name="Goraichik I."/>
            <person name="Dimitrov K.M."/>
            <person name="Suarez D.L."/>
            <person name="Swayne D.E."/>
        </authorList>
    </citation>
    <scope>NUCLEOTIDE SEQUENCE [LARGE SCALE GENOMIC DNA]</scope>
    <source>
        <strain evidence="3 4">VK13</strain>
    </source>
</reference>
<evidence type="ECO:0000256" key="2">
    <source>
        <dbReference type="SAM" id="SignalP"/>
    </source>
</evidence>